<comment type="subcellular location">
    <subcellularLocation>
        <location evidence="1">Membrane</location>
        <topology evidence="1">Multi-pass membrane protein</topology>
    </subcellularLocation>
</comment>
<dbReference type="Gene3D" id="2.40.50.140">
    <property type="entry name" value="Nucleic acid-binding proteins"/>
    <property type="match status" value="1"/>
</dbReference>
<name>M5U9C3_9BACT</name>
<dbReference type="Proteomes" id="UP000011885">
    <property type="component" value="Unassembled WGS sequence"/>
</dbReference>
<dbReference type="InterPro" id="IPR052165">
    <property type="entry name" value="Membrane_assoc_protease"/>
</dbReference>
<proteinExistence type="predicted"/>
<dbReference type="PANTHER" id="PTHR33507">
    <property type="entry name" value="INNER MEMBRANE PROTEIN YBBJ"/>
    <property type="match status" value="1"/>
</dbReference>
<feature type="compositionally biased region" description="Polar residues" evidence="5">
    <location>
        <begin position="208"/>
        <end position="225"/>
    </location>
</feature>
<reference evidence="8 9" key="1">
    <citation type="journal article" date="2013" name="Mar. Genomics">
        <title>Expression of sulfatases in Rhodopirellula baltica and the diversity of sulfatases in the genus Rhodopirellula.</title>
        <authorList>
            <person name="Wegner C.E."/>
            <person name="Richter-Heitmann T."/>
            <person name="Klindworth A."/>
            <person name="Klockow C."/>
            <person name="Richter M."/>
            <person name="Achstetter T."/>
            <person name="Glockner F.O."/>
            <person name="Harder J."/>
        </authorList>
    </citation>
    <scope>NUCLEOTIDE SEQUENCE [LARGE SCALE GENOMIC DNA]</scope>
    <source>
        <strain evidence="8 9">SM41</strain>
    </source>
</reference>
<dbReference type="PATRIC" id="fig|1263870.3.peg.764"/>
<dbReference type="OrthoDB" id="283587at2"/>
<feature type="compositionally biased region" description="Low complexity" evidence="5">
    <location>
        <begin position="171"/>
        <end position="207"/>
    </location>
</feature>
<dbReference type="AlphaFoldDB" id="M5U9C3"/>
<organism evidence="8 9">
    <name type="scientific">Rhodopirellula sallentina SM41</name>
    <dbReference type="NCBI Taxonomy" id="1263870"/>
    <lineage>
        <taxon>Bacteria</taxon>
        <taxon>Pseudomonadati</taxon>
        <taxon>Planctomycetota</taxon>
        <taxon>Planctomycetia</taxon>
        <taxon>Pirellulales</taxon>
        <taxon>Pirellulaceae</taxon>
        <taxon>Rhodopirellula</taxon>
    </lineage>
</organism>
<keyword evidence="4 6" id="KW-0472">Membrane</keyword>
<sequence length="257" mass="26544">MPAFYAIALLVAFYALIAAEILIPSGGILGLTAAVVGVTSIIIGCTYSITMGMTLLLVYLITTPIVFAILIRLWPTTRIGRQMLNRDTLQSDTTLPPATTLDGTPLIELVGRIGVAMSNLLPSGQVKVDGHKTDAVSTGLPIDAGTHVMVVRVNAGKLQVRQASPDEIAGQTTQPSTFPASSTAPASSIGPVTSTAPAPSIAAAETPDQSLVVDSTPPTTESSQAEIAASPLDDIDLEILNVDAQTDDESDGAPSRN</sequence>
<evidence type="ECO:0000313" key="9">
    <source>
        <dbReference type="Proteomes" id="UP000011885"/>
    </source>
</evidence>
<evidence type="ECO:0000313" key="8">
    <source>
        <dbReference type="EMBL" id="EMI57884.1"/>
    </source>
</evidence>
<feature type="domain" description="NfeD-like C-terminal" evidence="7">
    <location>
        <begin position="108"/>
        <end position="161"/>
    </location>
</feature>
<evidence type="ECO:0000256" key="2">
    <source>
        <dbReference type="ARBA" id="ARBA00022692"/>
    </source>
</evidence>
<dbReference type="EMBL" id="ANOH01000059">
    <property type="protein sequence ID" value="EMI57884.1"/>
    <property type="molecule type" value="Genomic_DNA"/>
</dbReference>
<keyword evidence="9" id="KW-1185">Reference proteome</keyword>
<evidence type="ECO:0000256" key="3">
    <source>
        <dbReference type="ARBA" id="ARBA00022989"/>
    </source>
</evidence>
<dbReference type="SUPFAM" id="SSF141322">
    <property type="entry name" value="NfeD domain-like"/>
    <property type="match status" value="1"/>
</dbReference>
<gene>
    <name evidence="8" type="ORF">RSSM_00698</name>
</gene>
<evidence type="ECO:0000256" key="6">
    <source>
        <dbReference type="SAM" id="Phobius"/>
    </source>
</evidence>
<feature type="transmembrane region" description="Helical" evidence="6">
    <location>
        <begin position="56"/>
        <end position="74"/>
    </location>
</feature>
<keyword evidence="2 6" id="KW-0812">Transmembrane</keyword>
<dbReference type="GO" id="GO:0016020">
    <property type="term" value="C:membrane"/>
    <property type="evidence" value="ECO:0007669"/>
    <property type="project" value="UniProtKB-SubCell"/>
</dbReference>
<dbReference type="PANTHER" id="PTHR33507:SF4">
    <property type="entry name" value="NODULATION COMPETITIVENESS PROTEIN NFED"/>
    <property type="match status" value="1"/>
</dbReference>
<evidence type="ECO:0000256" key="4">
    <source>
        <dbReference type="ARBA" id="ARBA00023136"/>
    </source>
</evidence>
<dbReference type="InterPro" id="IPR002810">
    <property type="entry name" value="NfeD-like_C"/>
</dbReference>
<protein>
    <submittedName>
        <fullName evidence="8">Nodulation efficiency, NfeD</fullName>
    </submittedName>
</protein>
<keyword evidence="3 6" id="KW-1133">Transmembrane helix</keyword>
<feature type="transmembrane region" description="Helical" evidence="6">
    <location>
        <begin position="28"/>
        <end position="49"/>
    </location>
</feature>
<dbReference type="RefSeq" id="WP_008674396.1">
    <property type="nucleotide sequence ID" value="NZ_ANOH01000059.1"/>
</dbReference>
<accession>M5U9C3</accession>
<feature type="region of interest" description="Disordered" evidence="5">
    <location>
        <begin position="162"/>
        <end position="234"/>
    </location>
</feature>
<dbReference type="Pfam" id="PF01957">
    <property type="entry name" value="NfeD"/>
    <property type="match status" value="1"/>
</dbReference>
<evidence type="ECO:0000256" key="1">
    <source>
        <dbReference type="ARBA" id="ARBA00004141"/>
    </source>
</evidence>
<comment type="caution">
    <text evidence="8">The sequence shown here is derived from an EMBL/GenBank/DDBJ whole genome shotgun (WGS) entry which is preliminary data.</text>
</comment>
<evidence type="ECO:0000256" key="5">
    <source>
        <dbReference type="SAM" id="MobiDB-lite"/>
    </source>
</evidence>
<dbReference type="InterPro" id="IPR012340">
    <property type="entry name" value="NA-bd_OB-fold"/>
</dbReference>
<evidence type="ECO:0000259" key="7">
    <source>
        <dbReference type="Pfam" id="PF01957"/>
    </source>
</evidence>